<dbReference type="EMBL" id="LFMI01000768">
    <property type="protein sequence ID" value="OTA07313.1"/>
    <property type="molecule type" value="Genomic_DNA"/>
</dbReference>
<dbReference type="Pfam" id="PF25139">
    <property type="entry name" value="LysM14_C"/>
    <property type="match status" value="1"/>
</dbReference>
<feature type="domain" description="Secreted LysM effector LysM C-terminal" evidence="2">
    <location>
        <begin position="307"/>
        <end position="426"/>
    </location>
</feature>
<comment type="caution">
    <text evidence="3">The sequence shown here is derived from an EMBL/GenBank/DDBJ whole genome shotgun (WGS) entry which is preliminary data.</text>
</comment>
<dbReference type="InterPro" id="IPR057277">
    <property type="entry name" value="LysM_C"/>
</dbReference>
<protein>
    <recommendedName>
        <fullName evidence="2">Secreted LysM effector LysM C-terminal domain-containing protein</fullName>
    </recommendedName>
</protein>
<accession>A0A2H2ZKI7</accession>
<evidence type="ECO:0000259" key="2">
    <source>
        <dbReference type="Pfam" id="PF25139"/>
    </source>
</evidence>
<evidence type="ECO:0000256" key="1">
    <source>
        <dbReference type="SAM" id="MobiDB-lite"/>
    </source>
</evidence>
<dbReference type="AlphaFoldDB" id="A0A2H2ZKI7"/>
<proteinExistence type="predicted"/>
<feature type="region of interest" description="Disordered" evidence="1">
    <location>
        <begin position="90"/>
        <end position="124"/>
    </location>
</feature>
<reference evidence="3 4" key="1">
    <citation type="journal article" date="2015" name="Genome Announc.">
        <title>Genome sequence and annotation of Trichoderma parareesei, the ancestor of the cellulase producer Trichoderma reesei.</title>
        <authorList>
            <person name="Yang D."/>
            <person name="Pomraning K."/>
            <person name="Kopchinskiy A."/>
            <person name="Karimi Aghcheh R."/>
            <person name="Atanasova L."/>
            <person name="Chenthamara K."/>
            <person name="Baker S.E."/>
            <person name="Zhang R."/>
            <person name="Shen Q."/>
            <person name="Freitag M."/>
            <person name="Kubicek C.P."/>
            <person name="Druzhinina I.S."/>
        </authorList>
    </citation>
    <scope>NUCLEOTIDE SEQUENCE [LARGE SCALE GENOMIC DNA]</scope>
    <source>
        <strain evidence="3 4">CBS 125925</strain>
    </source>
</reference>
<organism evidence="3 4">
    <name type="scientific">Trichoderma parareesei</name>
    <name type="common">Filamentous fungus</name>
    <dbReference type="NCBI Taxonomy" id="858221"/>
    <lineage>
        <taxon>Eukaryota</taxon>
        <taxon>Fungi</taxon>
        <taxon>Dikarya</taxon>
        <taxon>Ascomycota</taxon>
        <taxon>Pezizomycotina</taxon>
        <taxon>Sordariomycetes</taxon>
        <taxon>Hypocreomycetidae</taxon>
        <taxon>Hypocreales</taxon>
        <taxon>Hypocreaceae</taxon>
        <taxon>Trichoderma</taxon>
    </lineage>
</organism>
<keyword evidence="4" id="KW-1185">Reference proteome</keyword>
<evidence type="ECO:0000313" key="4">
    <source>
        <dbReference type="Proteomes" id="UP000219286"/>
    </source>
</evidence>
<dbReference type="Proteomes" id="UP000219286">
    <property type="component" value="Unassembled WGS sequence"/>
</dbReference>
<evidence type="ECO:0000313" key="3">
    <source>
        <dbReference type="EMBL" id="OTA07313.1"/>
    </source>
</evidence>
<gene>
    <name evidence="3" type="ORF">A9Z42_0082210</name>
</gene>
<sequence>MTTLPPGLSLEDFTNFPITTNIWLTTTGSDSSTTIVPVILPCVTCEPVIVWDTPEIPGVEFDWPQLPELPRFHLPCIKIFGVVISGQCPTGPGPAPVNDGDPPDPESSTAPDSDPEDDPCEFDTSVGMCDNGNYPVFDPSSGTISCDVPSDQVDSQMGQCQQKIDNDIDAVRSYLDNERSCCSTSSKAKRQAPGGLLSSLLLHGRNPRIGPNGIVYCVDFDPSFTSYLPEDLVDENYCASVYGPEFILVNDYLVDGVRTWDPWFDVPNTDRKKGGYSMGPITGLLPSKSRATPITTASATPSPTASWIMAVYSEADCNGDYYSLEGYNVDSPADQCLVLRGGSLPQKSSTGTTCLWFANGAFDGSDCSTSNLTQPLSWFVIGGVCTAYDTDTCSNNGDAQAYDPGEGCHNYSASNFGLKTWVSLQCGMQPDADALHHRDPADFLYVPSYQGS</sequence>
<name>A0A2H2ZKI7_TRIPA</name>